<protein>
    <submittedName>
        <fullName evidence="1">Uncharacterized protein</fullName>
    </submittedName>
</protein>
<name>A0A8J2J7I1_9HEXA</name>
<dbReference type="Proteomes" id="UP000708208">
    <property type="component" value="Unassembled WGS sequence"/>
</dbReference>
<keyword evidence="2" id="KW-1185">Reference proteome</keyword>
<comment type="caution">
    <text evidence="1">The sequence shown here is derived from an EMBL/GenBank/DDBJ whole genome shotgun (WGS) entry which is preliminary data.</text>
</comment>
<feature type="non-terminal residue" evidence="1">
    <location>
        <position position="26"/>
    </location>
</feature>
<organism evidence="1 2">
    <name type="scientific">Allacma fusca</name>
    <dbReference type="NCBI Taxonomy" id="39272"/>
    <lineage>
        <taxon>Eukaryota</taxon>
        <taxon>Metazoa</taxon>
        <taxon>Ecdysozoa</taxon>
        <taxon>Arthropoda</taxon>
        <taxon>Hexapoda</taxon>
        <taxon>Collembola</taxon>
        <taxon>Symphypleona</taxon>
        <taxon>Sminthuridae</taxon>
        <taxon>Allacma</taxon>
    </lineage>
</organism>
<accession>A0A8J2J7I1</accession>
<dbReference type="AlphaFoldDB" id="A0A8J2J7I1"/>
<evidence type="ECO:0000313" key="2">
    <source>
        <dbReference type="Proteomes" id="UP000708208"/>
    </source>
</evidence>
<proteinExistence type="predicted"/>
<evidence type="ECO:0000313" key="1">
    <source>
        <dbReference type="EMBL" id="CAG7669678.1"/>
    </source>
</evidence>
<sequence length="26" mass="2736">MSAQYAEPTVNPATGFVALNDAKALR</sequence>
<dbReference type="EMBL" id="CAJVCH010011185">
    <property type="protein sequence ID" value="CAG7669678.1"/>
    <property type="molecule type" value="Genomic_DNA"/>
</dbReference>
<gene>
    <name evidence="1" type="ORF">AFUS01_LOCUS2005</name>
</gene>
<reference evidence="1" key="1">
    <citation type="submission" date="2021-06" db="EMBL/GenBank/DDBJ databases">
        <authorList>
            <person name="Hodson N. C."/>
            <person name="Mongue J. A."/>
            <person name="Jaron S. K."/>
        </authorList>
    </citation>
    <scope>NUCLEOTIDE SEQUENCE</scope>
</reference>